<proteinExistence type="predicted"/>
<keyword evidence="3" id="KW-1185">Reference proteome</keyword>
<keyword evidence="1" id="KW-1133">Transmembrane helix</keyword>
<dbReference type="RefSeq" id="WP_200352425.1">
    <property type="nucleotide sequence ID" value="NZ_BAABHZ010000001.1"/>
</dbReference>
<keyword evidence="1" id="KW-0812">Transmembrane</keyword>
<dbReference type="Proteomes" id="UP000600139">
    <property type="component" value="Unassembled WGS sequence"/>
</dbReference>
<accession>A0A934R8M8</accession>
<organism evidence="2 3">
    <name type="scientific">Luteolibacter yonseiensis</name>
    <dbReference type="NCBI Taxonomy" id="1144680"/>
    <lineage>
        <taxon>Bacteria</taxon>
        <taxon>Pseudomonadati</taxon>
        <taxon>Verrucomicrobiota</taxon>
        <taxon>Verrucomicrobiia</taxon>
        <taxon>Verrucomicrobiales</taxon>
        <taxon>Verrucomicrobiaceae</taxon>
        <taxon>Luteolibacter</taxon>
    </lineage>
</organism>
<sequence length="118" mass="12386">MIKLIQSNWREVIAVIVTIALLIIGLISLGNANIAASSAASTAVSVGVSLLGGICHFGVALALAWFALAVTFPEANRFILSIRFDNWWSHLNDDGKARISLITVAVLVLVAALCLASA</sequence>
<evidence type="ECO:0000313" key="3">
    <source>
        <dbReference type="Proteomes" id="UP000600139"/>
    </source>
</evidence>
<protein>
    <submittedName>
        <fullName evidence="2">Uncharacterized protein</fullName>
    </submittedName>
</protein>
<feature type="transmembrane region" description="Helical" evidence="1">
    <location>
        <begin position="97"/>
        <end position="116"/>
    </location>
</feature>
<evidence type="ECO:0000256" key="1">
    <source>
        <dbReference type="SAM" id="Phobius"/>
    </source>
</evidence>
<evidence type="ECO:0000313" key="2">
    <source>
        <dbReference type="EMBL" id="MBK1817485.1"/>
    </source>
</evidence>
<keyword evidence="1" id="KW-0472">Membrane</keyword>
<feature type="transmembrane region" description="Helical" evidence="1">
    <location>
        <begin position="12"/>
        <end position="32"/>
    </location>
</feature>
<dbReference type="EMBL" id="JAENIK010000012">
    <property type="protein sequence ID" value="MBK1817485.1"/>
    <property type="molecule type" value="Genomic_DNA"/>
</dbReference>
<reference evidence="2" key="1">
    <citation type="submission" date="2021-01" db="EMBL/GenBank/DDBJ databases">
        <title>Modified the classification status of verrucomicrobia.</title>
        <authorList>
            <person name="Feng X."/>
        </authorList>
    </citation>
    <scope>NUCLEOTIDE SEQUENCE</scope>
    <source>
        <strain evidence="2">JCM 18052</strain>
    </source>
</reference>
<dbReference type="AlphaFoldDB" id="A0A934R8M8"/>
<name>A0A934R8M8_9BACT</name>
<feature type="transmembrane region" description="Helical" evidence="1">
    <location>
        <begin position="44"/>
        <end position="68"/>
    </location>
</feature>
<comment type="caution">
    <text evidence="2">The sequence shown here is derived from an EMBL/GenBank/DDBJ whole genome shotgun (WGS) entry which is preliminary data.</text>
</comment>
<gene>
    <name evidence="2" type="ORF">JIN84_17830</name>
</gene>